<dbReference type="InterPro" id="IPR005467">
    <property type="entry name" value="His_kinase_dom"/>
</dbReference>
<evidence type="ECO:0000259" key="12">
    <source>
        <dbReference type="PROSITE" id="PS50885"/>
    </source>
</evidence>
<keyword evidence="8 10" id="KW-1133">Transmembrane helix</keyword>
<feature type="domain" description="Histidine kinase" evidence="11">
    <location>
        <begin position="153"/>
        <end position="349"/>
    </location>
</feature>
<dbReference type="SUPFAM" id="SSF55874">
    <property type="entry name" value="ATPase domain of HSP90 chaperone/DNA topoisomerase II/histidine kinase"/>
    <property type="match status" value="1"/>
</dbReference>
<evidence type="ECO:0000313" key="13">
    <source>
        <dbReference type="EMBL" id="WRQ86221.1"/>
    </source>
</evidence>
<evidence type="ECO:0000256" key="4">
    <source>
        <dbReference type="ARBA" id="ARBA00022553"/>
    </source>
</evidence>
<dbReference type="CDD" id="cd06225">
    <property type="entry name" value="HAMP"/>
    <property type="match status" value="1"/>
</dbReference>
<dbReference type="Gene3D" id="1.10.287.130">
    <property type="match status" value="1"/>
</dbReference>
<dbReference type="PANTHER" id="PTHR45436:SF5">
    <property type="entry name" value="SENSOR HISTIDINE KINASE TRCS"/>
    <property type="match status" value="1"/>
</dbReference>
<dbReference type="Pfam" id="PF02518">
    <property type="entry name" value="HATPase_c"/>
    <property type="match status" value="1"/>
</dbReference>
<name>A0ABZ1C443_9BACT</name>
<evidence type="ECO:0000256" key="8">
    <source>
        <dbReference type="ARBA" id="ARBA00022989"/>
    </source>
</evidence>
<keyword evidence="10" id="KW-0472">Membrane</keyword>
<evidence type="ECO:0000256" key="10">
    <source>
        <dbReference type="SAM" id="Phobius"/>
    </source>
</evidence>
<evidence type="ECO:0000256" key="5">
    <source>
        <dbReference type="ARBA" id="ARBA00022679"/>
    </source>
</evidence>
<evidence type="ECO:0000256" key="1">
    <source>
        <dbReference type="ARBA" id="ARBA00000085"/>
    </source>
</evidence>
<dbReference type="InterPro" id="IPR050428">
    <property type="entry name" value="TCS_sensor_his_kinase"/>
</dbReference>
<accession>A0ABZ1C443</accession>
<organism evidence="13 14">
    <name type="scientific">Actomonas aquatica</name>
    <dbReference type="NCBI Taxonomy" id="2866162"/>
    <lineage>
        <taxon>Bacteria</taxon>
        <taxon>Pseudomonadati</taxon>
        <taxon>Verrucomicrobiota</taxon>
        <taxon>Opitutia</taxon>
        <taxon>Opitutales</taxon>
        <taxon>Opitutaceae</taxon>
        <taxon>Actomonas</taxon>
    </lineage>
</organism>
<reference evidence="13 14" key="1">
    <citation type="submission" date="2021-08" db="EMBL/GenBank/DDBJ databases">
        <authorList>
            <person name="Zhang D."/>
            <person name="Zhang A."/>
            <person name="Wang L."/>
        </authorList>
    </citation>
    <scope>NUCLEOTIDE SEQUENCE [LARGE SCALE GENOMIC DNA]</scope>
    <source>
        <strain evidence="13 14">WL0086</strain>
    </source>
</reference>
<dbReference type="InterPro" id="IPR003594">
    <property type="entry name" value="HATPase_dom"/>
</dbReference>
<dbReference type="PANTHER" id="PTHR45436">
    <property type="entry name" value="SENSOR HISTIDINE KINASE YKOH"/>
    <property type="match status" value="1"/>
</dbReference>
<comment type="subcellular location">
    <subcellularLocation>
        <location evidence="2">Membrane</location>
    </subcellularLocation>
</comment>
<protein>
    <recommendedName>
        <fullName evidence="3">histidine kinase</fullName>
        <ecNumber evidence="3">2.7.13.3</ecNumber>
    </recommendedName>
</protein>
<dbReference type="InterPro" id="IPR003660">
    <property type="entry name" value="HAMP_dom"/>
</dbReference>
<keyword evidence="6 10" id="KW-0812">Transmembrane</keyword>
<dbReference type="Proteomes" id="UP000738431">
    <property type="component" value="Chromosome"/>
</dbReference>
<evidence type="ECO:0000256" key="2">
    <source>
        <dbReference type="ARBA" id="ARBA00004370"/>
    </source>
</evidence>
<feature type="transmembrane region" description="Helical" evidence="10">
    <location>
        <begin position="73"/>
        <end position="91"/>
    </location>
</feature>
<keyword evidence="5" id="KW-0808">Transferase</keyword>
<dbReference type="RefSeq" id="WP_221031149.1">
    <property type="nucleotide sequence ID" value="NZ_CP139781.1"/>
</dbReference>
<keyword evidence="9" id="KW-0902">Two-component regulatory system</keyword>
<proteinExistence type="predicted"/>
<feature type="domain" description="HAMP" evidence="12">
    <location>
        <begin position="92"/>
        <end position="145"/>
    </location>
</feature>
<evidence type="ECO:0000259" key="11">
    <source>
        <dbReference type="PROSITE" id="PS50109"/>
    </source>
</evidence>
<dbReference type="Gene3D" id="6.10.340.10">
    <property type="match status" value="1"/>
</dbReference>
<sequence>MKSLRWRITLWFTLSLLVVLAVFVGLTYLHLLHELRVEKWERGLPGHETWTLHGNYSDGEVADIAGELLHLSLIYAVPVILLTLALGFYLAKRAFAPVQLLNRQLQAIGPRRLDQRVDVPHADDEFRDIERNINALLDRLDTRFRQLTEFSAQVAHELRTPLTLLRLQVEDAADRIEPALAESLQDEMRRLSDYVDQCLLLATAEQGRLSLELQPVDLAVLVREMIDVYELLAREQDRDIELNVEETAPAIQADPRRLRQMLHNLLTNALRHGAGPIHIHIGQTADHPRCEIRNAVRSTSPAPTGSADSPQLGLRIVHALAALHPGLTFTTTTSDRPTSETFTATLQWR</sequence>
<evidence type="ECO:0000256" key="9">
    <source>
        <dbReference type="ARBA" id="ARBA00023012"/>
    </source>
</evidence>
<keyword evidence="7 13" id="KW-0418">Kinase</keyword>
<evidence type="ECO:0000256" key="7">
    <source>
        <dbReference type="ARBA" id="ARBA00022777"/>
    </source>
</evidence>
<evidence type="ECO:0000256" key="6">
    <source>
        <dbReference type="ARBA" id="ARBA00022692"/>
    </source>
</evidence>
<dbReference type="PROSITE" id="PS50109">
    <property type="entry name" value="HIS_KIN"/>
    <property type="match status" value="1"/>
</dbReference>
<feature type="transmembrane region" description="Helical" evidence="10">
    <location>
        <begin position="12"/>
        <end position="31"/>
    </location>
</feature>
<comment type="catalytic activity">
    <reaction evidence="1">
        <text>ATP + protein L-histidine = ADP + protein N-phospho-L-histidine.</text>
        <dbReference type="EC" id="2.7.13.3"/>
    </reaction>
</comment>
<dbReference type="SUPFAM" id="SSF47384">
    <property type="entry name" value="Homodimeric domain of signal transducing histidine kinase"/>
    <property type="match status" value="1"/>
</dbReference>
<dbReference type="InterPro" id="IPR003661">
    <property type="entry name" value="HisK_dim/P_dom"/>
</dbReference>
<dbReference type="Pfam" id="PF00512">
    <property type="entry name" value="HisKA"/>
    <property type="match status" value="1"/>
</dbReference>
<dbReference type="Gene3D" id="3.30.565.10">
    <property type="entry name" value="Histidine kinase-like ATPase, C-terminal domain"/>
    <property type="match status" value="1"/>
</dbReference>
<dbReference type="EC" id="2.7.13.3" evidence="3"/>
<gene>
    <name evidence="13" type="ORF">K1X11_015505</name>
</gene>
<dbReference type="PROSITE" id="PS50885">
    <property type="entry name" value="HAMP"/>
    <property type="match status" value="1"/>
</dbReference>
<keyword evidence="14" id="KW-1185">Reference proteome</keyword>
<dbReference type="GO" id="GO:0016301">
    <property type="term" value="F:kinase activity"/>
    <property type="evidence" value="ECO:0007669"/>
    <property type="project" value="UniProtKB-KW"/>
</dbReference>
<dbReference type="SMART" id="SM00304">
    <property type="entry name" value="HAMP"/>
    <property type="match status" value="1"/>
</dbReference>
<reference evidence="13 14" key="2">
    <citation type="submission" date="2023-12" db="EMBL/GenBank/DDBJ databases">
        <title>Description of an unclassified Opitutus bacterium of Verrucomicrobiota.</title>
        <authorList>
            <person name="Zhang D.-F."/>
        </authorList>
    </citation>
    <scope>NUCLEOTIDE SEQUENCE [LARGE SCALE GENOMIC DNA]</scope>
    <source>
        <strain evidence="13 14">WL0086</strain>
    </source>
</reference>
<dbReference type="Pfam" id="PF00672">
    <property type="entry name" value="HAMP"/>
    <property type="match status" value="1"/>
</dbReference>
<dbReference type="InterPro" id="IPR036890">
    <property type="entry name" value="HATPase_C_sf"/>
</dbReference>
<keyword evidence="4" id="KW-0597">Phosphoprotein</keyword>
<dbReference type="EMBL" id="CP139781">
    <property type="protein sequence ID" value="WRQ86221.1"/>
    <property type="molecule type" value="Genomic_DNA"/>
</dbReference>
<dbReference type="InterPro" id="IPR036097">
    <property type="entry name" value="HisK_dim/P_sf"/>
</dbReference>
<evidence type="ECO:0000256" key="3">
    <source>
        <dbReference type="ARBA" id="ARBA00012438"/>
    </source>
</evidence>
<dbReference type="SMART" id="SM00388">
    <property type="entry name" value="HisKA"/>
    <property type="match status" value="1"/>
</dbReference>
<evidence type="ECO:0000313" key="14">
    <source>
        <dbReference type="Proteomes" id="UP000738431"/>
    </source>
</evidence>